<dbReference type="InterPro" id="IPR038495">
    <property type="entry name" value="ATPase_E_C"/>
</dbReference>
<comment type="caution">
    <text evidence="5">The sequence shown here is derived from an EMBL/GenBank/DDBJ whole genome shotgun (WGS) entry which is preliminary data.</text>
</comment>
<dbReference type="InterPro" id="IPR002842">
    <property type="entry name" value="ATPase_V1_Esu"/>
</dbReference>
<evidence type="ECO:0000256" key="1">
    <source>
        <dbReference type="ARBA" id="ARBA00005901"/>
    </source>
</evidence>
<organism evidence="5 6">
    <name type="scientific">Candidatus Scatomorpha intestinavium</name>
    <dbReference type="NCBI Taxonomy" id="2840922"/>
    <lineage>
        <taxon>Bacteria</taxon>
        <taxon>Bacillati</taxon>
        <taxon>Bacillota</taxon>
        <taxon>Clostridia</taxon>
        <taxon>Eubacteriales</taxon>
        <taxon>Candidatus Scatomorpha</taxon>
    </lineage>
</organism>
<evidence type="ECO:0000313" key="6">
    <source>
        <dbReference type="Proteomes" id="UP000824262"/>
    </source>
</evidence>
<feature type="coiled-coil region" evidence="4">
    <location>
        <begin position="15"/>
        <end position="65"/>
    </location>
</feature>
<dbReference type="Proteomes" id="UP000824262">
    <property type="component" value="Unassembled WGS sequence"/>
</dbReference>
<dbReference type="Gene3D" id="3.30.2320.30">
    <property type="entry name" value="ATP synthase, E subunit, C-terminal"/>
    <property type="match status" value="1"/>
</dbReference>
<gene>
    <name evidence="5" type="ORF">IAB77_09055</name>
</gene>
<reference evidence="5" key="2">
    <citation type="journal article" date="2021" name="PeerJ">
        <title>Extensive microbial diversity within the chicken gut microbiome revealed by metagenomics and culture.</title>
        <authorList>
            <person name="Gilroy R."/>
            <person name="Ravi A."/>
            <person name="Getino M."/>
            <person name="Pursley I."/>
            <person name="Horton D.L."/>
            <person name="Alikhan N.F."/>
            <person name="Baker D."/>
            <person name="Gharbi K."/>
            <person name="Hall N."/>
            <person name="Watson M."/>
            <person name="Adriaenssens E.M."/>
            <person name="Foster-Nyarko E."/>
            <person name="Jarju S."/>
            <person name="Secka A."/>
            <person name="Antonio M."/>
            <person name="Oren A."/>
            <person name="Chaudhuri R.R."/>
            <person name="La Ragione R."/>
            <person name="Hildebrand F."/>
            <person name="Pallen M.J."/>
        </authorList>
    </citation>
    <scope>NUCLEOTIDE SEQUENCE</scope>
    <source>
        <strain evidence="5">ChiBcolR7-354</strain>
    </source>
</reference>
<keyword evidence="3" id="KW-0406">Ion transport</keyword>
<evidence type="ECO:0000256" key="4">
    <source>
        <dbReference type="SAM" id="Coils"/>
    </source>
</evidence>
<dbReference type="GO" id="GO:0033178">
    <property type="term" value="C:proton-transporting two-sector ATPase complex, catalytic domain"/>
    <property type="evidence" value="ECO:0007669"/>
    <property type="project" value="InterPro"/>
</dbReference>
<dbReference type="SUPFAM" id="SSF160527">
    <property type="entry name" value="V-type ATPase subunit E-like"/>
    <property type="match status" value="1"/>
</dbReference>
<keyword evidence="4" id="KW-0175">Coiled coil</keyword>
<evidence type="ECO:0000256" key="3">
    <source>
        <dbReference type="ARBA" id="ARBA00023065"/>
    </source>
</evidence>
<evidence type="ECO:0008006" key="7">
    <source>
        <dbReference type="Google" id="ProtNLM"/>
    </source>
</evidence>
<dbReference type="EMBL" id="DVGA01000101">
    <property type="protein sequence ID" value="HIQ79387.1"/>
    <property type="molecule type" value="Genomic_DNA"/>
</dbReference>
<dbReference type="Pfam" id="PF01991">
    <property type="entry name" value="vATP-synt_E"/>
    <property type="match status" value="1"/>
</dbReference>
<proteinExistence type="inferred from homology"/>
<keyword evidence="2" id="KW-0813">Transport</keyword>
<name>A0A9D1CT01_9FIRM</name>
<dbReference type="GO" id="GO:0046961">
    <property type="term" value="F:proton-transporting ATPase activity, rotational mechanism"/>
    <property type="evidence" value="ECO:0007669"/>
    <property type="project" value="InterPro"/>
</dbReference>
<evidence type="ECO:0000256" key="2">
    <source>
        <dbReference type="ARBA" id="ARBA00022448"/>
    </source>
</evidence>
<sequence>MQNDNKLAAFMAAMVSAAEAEAAEMRETAADEEAAALAECRAGTETDSEKRIAAAEADAKNQEDKRITAAAFAAKRELLRFREDCADEVFAAVRERIKSAAAGKDYGKMLCALFKKALDAMPGAERVTVLLRPEDMGHSDALKRAFPDVELSFAEGEQALGGLVADCPELSRRVDLSFDSALEDLEGRFAETTGFSMEM</sequence>
<dbReference type="AlphaFoldDB" id="A0A9D1CT01"/>
<reference evidence="5" key="1">
    <citation type="submission" date="2020-10" db="EMBL/GenBank/DDBJ databases">
        <authorList>
            <person name="Gilroy R."/>
        </authorList>
    </citation>
    <scope>NUCLEOTIDE SEQUENCE</scope>
    <source>
        <strain evidence="5">ChiBcolR7-354</strain>
    </source>
</reference>
<evidence type="ECO:0000313" key="5">
    <source>
        <dbReference type="EMBL" id="HIQ79387.1"/>
    </source>
</evidence>
<comment type="similarity">
    <text evidence="1">Belongs to the V-ATPase E subunit family.</text>
</comment>
<accession>A0A9D1CT01</accession>
<protein>
    <recommendedName>
        <fullName evidence="7">V-type ATP synthase subunit E</fullName>
    </recommendedName>
</protein>